<dbReference type="SUPFAM" id="SSF51445">
    <property type="entry name" value="(Trans)glycosidases"/>
    <property type="match status" value="1"/>
</dbReference>
<dbReference type="Pfam" id="PF00703">
    <property type="entry name" value="Glyco_hydro_2"/>
    <property type="match status" value="1"/>
</dbReference>
<dbReference type="InterPro" id="IPR006102">
    <property type="entry name" value="Ig-like_GH2"/>
</dbReference>
<evidence type="ECO:0000259" key="14">
    <source>
        <dbReference type="Pfam" id="PF02836"/>
    </source>
</evidence>
<evidence type="ECO:0000256" key="3">
    <source>
        <dbReference type="ARBA" id="ARBA00007401"/>
    </source>
</evidence>
<dbReference type="Pfam" id="PF17753">
    <property type="entry name" value="Ig_mannosidase"/>
    <property type="match status" value="1"/>
</dbReference>
<dbReference type="GO" id="GO:0004567">
    <property type="term" value="F:beta-mannosidase activity"/>
    <property type="evidence" value="ECO:0007669"/>
    <property type="project" value="UniProtKB-EC"/>
</dbReference>
<dbReference type="Pfam" id="PF02836">
    <property type="entry name" value="Glyco_hydro_2_C"/>
    <property type="match status" value="1"/>
</dbReference>
<dbReference type="RefSeq" id="WP_015233982.1">
    <property type="nucleotide sequence ID" value="NC_019793.1"/>
</dbReference>
<feature type="domain" description="Glycoside hydrolase family 2 immunoglobulin-like beta-sandwich" evidence="13">
    <location>
        <begin position="192"/>
        <end position="301"/>
    </location>
</feature>
<evidence type="ECO:0000256" key="7">
    <source>
        <dbReference type="ARBA" id="ARBA00022729"/>
    </source>
</evidence>
<name>K9ZVV6_DEIPD</name>
<dbReference type="InterPro" id="IPR054593">
    <property type="entry name" value="Beta-mannosidase-like_N2"/>
</dbReference>
<dbReference type="KEGG" id="dpd:Deipe_0063"/>
<dbReference type="PANTHER" id="PTHR43730:SF1">
    <property type="entry name" value="BETA-MANNOSIDASE"/>
    <property type="match status" value="1"/>
</dbReference>
<accession>K9ZVV6</accession>
<dbReference type="Gene3D" id="2.60.120.260">
    <property type="entry name" value="Galactose-binding domain-like"/>
    <property type="match status" value="1"/>
</dbReference>
<dbReference type="InterPro" id="IPR006103">
    <property type="entry name" value="Glyco_hydro_2_cat"/>
</dbReference>
<evidence type="ECO:0000259" key="15">
    <source>
        <dbReference type="Pfam" id="PF17753"/>
    </source>
</evidence>
<sequence length="845" mass="94998">MKITLSGSDWQFKHYLGDDWVWRHAEKPTSRDVLHWHPANVPGSVHHDLLRAGLISDPYSDQQSLQAEWAAQRTWIYKKTFPAPELTPGERLTLHFEGIDYAAEIYLNGELLGRHQSMFTPAEFDVTRRVTPGQDSLLAVVLHRAPDEESQVGRSERVRTHKSRMTYGWDFCPRLIHLGLWDDVYLERTGSVRVTDLHARARLSSDFTQADLQVTGTFDASVPADVQLDLTIRGNDGVIAKERISCALAAGESAQTFCVRIERPHLWWPNGHGEQPLYEAILDVVCSDGLSCQRQVEFGIRQIDARRNEGAGEDALPYTLVVNGRREYLNGWNWVPLDVMYGVERSAKLERLIQLAVQANVNLLRVWGGGLIEKEAFYRLCDRHGLMVWQEFNQSSSGISNTPPDDGAFTQMMTREAEGIIPQRRNHPSLVIWCGGNELMHEGNVPLTGDEGVLRALRSVVKRLDPDRHWLPTSPSGPAASNSLSVIGNNPAGQHDVHGPWEHQGLQAQYTLYNSATSMLHSEFGAEGLSNLPLLRGTISQEHRWPAGRDNPMYAHRGAWWINEPLVQELFGGVHDLDTLSRASQLLQHEALRYALEANRRRQWHNSGSIPWQFNESFPNAWSTSAVDYDAETKSGYWAVRKAYDALAVTARFAAQMLSQRTHFEAEVFVAHQHARPLGEFSVQVSVIGASGKVALSRTRAIMLPGNDAVRVDEVCLSRAAITDEVFFLDLKILDAATAIVAENRYLFVKGETLRPVLHSLCTTLRVDVPRPGVLQITNGGSFVALDVRLEPQRERGAPGWAYFSSNHFHLLPGERREVHVSWSPEAEDRRVRIQAINSEVTLCE</sequence>
<evidence type="ECO:0000256" key="6">
    <source>
        <dbReference type="ARBA" id="ARBA00015707"/>
    </source>
</evidence>
<comment type="function">
    <text evidence="2">Exoglycosidase that cleaves the single beta-linked mannose residue from the non-reducing end of all N-linked glycoprotein oligosaccharides.</text>
</comment>
<dbReference type="Gene3D" id="2.60.40.10">
    <property type="entry name" value="Immunoglobulins"/>
    <property type="match status" value="3"/>
</dbReference>
<dbReference type="InterPro" id="IPR013783">
    <property type="entry name" value="Ig-like_fold"/>
</dbReference>
<dbReference type="InterPro" id="IPR041625">
    <property type="entry name" value="Beta-mannosidase_Ig"/>
</dbReference>
<dbReference type="AlphaFoldDB" id="K9ZVV6"/>
<dbReference type="PANTHER" id="PTHR43730">
    <property type="entry name" value="BETA-MANNOSIDASE"/>
    <property type="match status" value="1"/>
</dbReference>
<dbReference type="GO" id="GO:0005975">
    <property type="term" value="P:carbohydrate metabolic process"/>
    <property type="evidence" value="ECO:0007669"/>
    <property type="project" value="InterPro"/>
</dbReference>
<comment type="similarity">
    <text evidence="3">Belongs to the glycosyl hydrolase 2 family.</text>
</comment>
<evidence type="ECO:0000256" key="11">
    <source>
        <dbReference type="ARBA" id="ARBA00023295"/>
    </source>
</evidence>
<dbReference type="InterPro" id="IPR050887">
    <property type="entry name" value="Beta-mannosidase_GH2"/>
</dbReference>
<dbReference type="GO" id="GO:0006516">
    <property type="term" value="P:glycoprotein catabolic process"/>
    <property type="evidence" value="ECO:0007669"/>
    <property type="project" value="TreeGrafter"/>
</dbReference>
<evidence type="ECO:0000256" key="8">
    <source>
        <dbReference type="ARBA" id="ARBA00022801"/>
    </source>
</evidence>
<dbReference type="InterPro" id="IPR008979">
    <property type="entry name" value="Galactose-bd-like_sf"/>
</dbReference>
<proteinExistence type="inferred from homology"/>
<dbReference type="EMBL" id="CP003382">
    <property type="protein sequence ID" value="AFZ65671.1"/>
    <property type="molecule type" value="Genomic_DNA"/>
</dbReference>
<feature type="domain" description="Glycoside hydrolase family 2 catalytic" evidence="14">
    <location>
        <begin position="320"/>
        <end position="468"/>
    </location>
</feature>
<evidence type="ECO:0000313" key="18">
    <source>
        <dbReference type="Proteomes" id="UP000010467"/>
    </source>
</evidence>
<evidence type="ECO:0000256" key="5">
    <source>
        <dbReference type="ARBA" id="ARBA00012754"/>
    </source>
</evidence>
<evidence type="ECO:0000259" key="13">
    <source>
        <dbReference type="Pfam" id="PF00703"/>
    </source>
</evidence>
<keyword evidence="7" id="KW-0732">Signal</keyword>
<gene>
    <name evidence="17" type="ordered locus">Deipe_0063</name>
</gene>
<dbReference type="OrthoDB" id="9762066at2"/>
<dbReference type="InterPro" id="IPR036156">
    <property type="entry name" value="Beta-gal/glucu_dom_sf"/>
</dbReference>
<reference evidence="18" key="1">
    <citation type="submission" date="2012-03" db="EMBL/GenBank/DDBJ databases">
        <title>Complete sequence of chromosome of Deinococcus peraridilitoris DSM 19664.</title>
        <authorList>
            <person name="Lucas S."/>
            <person name="Copeland A."/>
            <person name="Lapidus A."/>
            <person name="Glavina del Rio T."/>
            <person name="Dalin E."/>
            <person name="Tice H."/>
            <person name="Bruce D."/>
            <person name="Goodwin L."/>
            <person name="Pitluck S."/>
            <person name="Peters L."/>
            <person name="Mikhailova N."/>
            <person name="Lu M."/>
            <person name="Kyrpides N."/>
            <person name="Mavromatis K."/>
            <person name="Ivanova N."/>
            <person name="Brettin T."/>
            <person name="Detter J.C."/>
            <person name="Han C."/>
            <person name="Larimer F."/>
            <person name="Land M."/>
            <person name="Hauser L."/>
            <person name="Markowitz V."/>
            <person name="Cheng J.-F."/>
            <person name="Hugenholtz P."/>
            <person name="Woyke T."/>
            <person name="Wu D."/>
            <person name="Pukall R."/>
            <person name="Steenblock K."/>
            <person name="Brambilla E."/>
            <person name="Klenk H.-P."/>
            <person name="Eisen J.A."/>
        </authorList>
    </citation>
    <scope>NUCLEOTIDE SEQUENCE [LARGE SCALE GENOMIC DNA]</scope>
    <source>
        <strain evidence="18">DSM 19664 / LMG 22246 / CIP 109416 / KR-200</strain>
    </source>
</reference>
<dbReference type="HOGENOM" id="CLU_005015_2_3_0"/>
<dbReference type="Proteomes" id="UP000010467">
    <property type="component" value="Chromosome"/>
</dbReference>
<keyword evidence="10" id="KW-0325">Glycoprotein</keyword>
<comment type="catalytic activity">
    <reaction evidence="1">
        <text>Hydrolysis of terminal, non-reducing beta-D-mannose residues in beta-D-mannosides.</text>
        <dbReference type="EC" id="3.2.1.25"/>
    </reaction>
</comment>
<evidence type="ECO:0000256" key="12">
    <source>
        <dbReference type="ARBA" id="ARBA00032581"/>
    </source>
</evidence>
<evidence type="ECO:0000259" key="16">
    <source>
        <dbReference type="Pfam" id="PF22666"/>
    </source>
</evidence>
<protein>
    <recommendedName>
        <fullName evidence="6">Beta-mannosidase</fullName>
        <ecNumber evidence="5">3.2.1.25</ecNumber>
    </recommendedName>
    <alternativeName>
        <fullName evidence="12">Lysosomal beta A mannosidase</fullName>
    </alternativeName>
</protein>
<evidence type="ECO:0000256" key="10">
    <source>
        <dbReference type="ARBA" id="ARBA00023180"/>
    </source>
</evidence>
<feature type="domain" description="Beta-mannosidase Ig-fold" evidence="15">
    <location>
        <begin position="776"/>
        <end position="835"/>
    </location>
</feature>
<dbReference type="SUPFAM" id="SSF49303">
    <property type="entry name" value="beta-Galactosidase/glucuronidase domain"/>
    <property type="match status" value="3"/>
</dbReference>
<dbReference type="Gene3D" id="3.20.20.80">
    <property type="entry name" value="Glycosidases"/>
    <property type="match status" value="1"/>
</dbReference>
<evidence type="ECO:0000256" key="1">
    <source>
        <dbReference type="ARBA" id="ARBA00000829"/>
    </source>
</evidence>
<organism evidence="17 18">
    <name type="scientific">Deinococcus peraridilitoris (strain DSM 19664 / LMG 22246 / CIP 109416 / KR-200)</name>
    <dbReference type="NCBI Taxonomy" id="937777"/>
    <lineage>
        <taxon>Bacteria</taxon>
        <taxon>Thermotogati</taxon>
        <taxon>Deinococcota</taxon>
        <taxon>Deinococci</taxon>
        <taxon>Deinococcales</taxon>
        <taxon>Deinococcaceae</taxon>
        <taxon>Deinococcus</taxon>
    </lineage>
</organism>
<dbReference type="STRING" id="937777.Deipe_0063"/>
<dbReference type="InterPro" id="IPR017853">
    <property type="entry name" value="GH"/>
</dbReference>
<keyword evidence="18" id="KW-1185">Reference proteome</keyword>
<comment type="subunit">
    <text evidence="4">Monomer.</text>
</comment>
<evidence type="ECO:0000313" key="17">
    <source>
        <dbReference type="EMBL" id="AFZ65671.1"/>
    </source>
</evidence>
<evidence type="ECO:0000256" key="4">
    <source>
        <dbReference type="ARBA" id="ARBA00011245"/>
    </source>
</evidence>
<keyword evidence="11" id="KW-0326">Glycosidase</keyword>
<dbReference type="SUPFAM" id="SSF49785">
    <property type="entry name" value="Galactose-binding domain-like"/>
    <property type="match status" value="1"/>
</dbReference>
<evidence type="ECO:0000256" key="9">
    <source>
        <dbReference type="ARBA" id="ARBA00023157"/>
    </source>
</evidence>
<keyword evidence="8" id="KW-0378">Hydrolase</keyword>
<keyword evidence="9" id="KW-1015">Disulfide bond</keyword>
<dbReference type="EC" id="3.2.1.25" evidence="5"/>
<dbReference type="eggNOG" id="COG3250">
    <property type="taxonomic scope" value="Bacteria"/>
</dbReference>
<evidence type="ECO:0000256" key="2">
    <source>
        <dbReference type="ARBA" id="ARBA00003150"/>
    </source>
</evidence>
<dbReference type="PATRIC" id="fig|937777.3.peg.67"/>
<feature type="domain" description="Beta-mannosidase-like galactose-binding" evidence="16">
    <location>
        <begin position="29"/>
        <end position="181"/>
    </location>
</feature>
<dbReference type="Pfam" id="PF22666">
    <property type="entry name" value="Glyco_hydro_2_N2"/>
    <property type="match status" value="1"/>
</dbReference>